<keyword evidence="2" id="KW-0479">Metal-binding</keyword>
<keyword evidence="5" id="KW-0862">Zinc</keyword>
<evidence type="ECO:0000256" key="8">
    <source>
        <dbReference type="ARBA" id="ARBA00023242"/>
    </source>
</evidence>
<feature type="domain" description="C2H2-type" evidence="11">
    <location>
        <begin position="878"/>
        <end position="905"/>
    </location>
</feature>
<evidence type="ECO:0000313" key="14">
    <source>
        <dbReference type="Proteomes" id="UP001148838"/>
    </source>
</evidence>
<evidence type="ECO:0000313" key="13">
    <source>
        <dbReference type="EMBL" id="KAJ4425983.1"/>
    </source>
</evidence>
<feature type="domain" description="C2H2-type" evidence="11">
    <location>
        <begin position="1146"/>
        <end position="1176"/>
    </location>
</feature>
<keyword evidence="6" id="KW-0238">DNA-binding</keyword>
<evidence type="ECO:0000256" key="6">
    <source>
        <dbReference type="ARBA" id="ARBA00023125"/>
    </source>
</evidence>
<evidence type="ECO:0000256" key="2">
    <source>
        <dbReference type="ARBA" id="ARBA00022723"/>
    </source>
</evidence>
<feature type="domain" description="C2H2-type" evidence="11">
    <location>
        <begin position="1063"/>
        <end position="1090"/>
    </location>
</feature>
<evidence type="ECO:0000256" key="5">
    <source>
        <dbReference type="ARBA" id="ARBA00022833"/>
    </source>
</evidence>
<keyword evidence="4 9" id="KW-0863">Zinc-finger</keyword>
<dbReference type="Pfam" id="PF00589">
    <property type="entry name" value="Phage_integrase"/>
    <property type="match status" value="1"/>
</dbReference>
<evidence type="ECO:0000256" key="4">
    <source>
        <dbReference type="ARBA" id="ARBA00022771"/>
    </source>
</evidence>
<dbReference type="InterPro" id="IPR002104">
    <property type="entry name" value="Integrase_catalytic"/>
</dbReference>
<dbReference type="Gene3D" id="1.10.443.10">
    <property type="entry name" value="Intergrase catalytic core"/>
    <property type="match status" value="1"/>
</dbReference>
<gene>
    <name evidence="13" type="ORF">ANN_27609</name>
</gene>
<feature type="domain" description="Tyr recombinase" evidence="12">
    <location>
        <begin position="271"/>
        <end position="466"/>
    </location>
</feature>
<keyword evidence="14" id="KW-1185">Reference proteome</keyword>
<evidence type="ECO:0000259" key="11">
    <source>
        <dbReference type="PROSITE" id="PS50157"/>
    </source>
</evidence>
<feature type="domain" description="C2H2-type" evidence="11">
    <location>
        <begin position="766"/>
        <end position="793"/>
    </location>
</feature>
<keyword evidence="8" id="KW-0539">Nucleus</keyword>
<evidence type="ECO:0000256" key="9">
    <source>
        <dbReference type="PROSITE-ProRule" id="PRU00042"/>
    </source>
</evidence>
<dbReference type="PANTHER" id="PTHR16515:SF49">
    <property type="entry name" value="GASTRULA ZINC FINGER PROTEIN XLCGF49.1-LIKE-RELATED"/>
    <property type="match status" value="1"/>
</dbReference>
<sequence length="1184" mass="133790">MDDLMKMEPDSDPLDIQTSDNADAEEGKLLSEEGNLLDFHFTAIKEECIDHRYDVKSEMTSEEVEVSVDFPIVKSEAEENSCELDEVSDEGKPEVTEEENEVLTESVAVSGNNEVAKFCEHIPEEDDGKKDDCDVCGMSLLDFAGLKGHYLEHKCHKDFNCDAYGKDVDLEVEEAWEQGCASLVPDKSRARYERAYNTFTNWLEGKKREINEKTMLAYFVKRTTTLKSASSLWSEYSMLKTMINLKYGINIGQFSILVNFLKKKNVGQMPKKSKVFDREDMIRFLMEAPDDTYLMMKVVMIMGIAGACRRDEITNLTIDDIEDRGSVVVVNIPNTKTKISRTFTIIDNPDEEVHFLDIFRKYVNLRPINAASRRFFHRFSNGKCTNQVVGMNSIGRVPSNIAKFLNLNDPDSYTGRAFRRTSATLLANTGADILALKRHGGWKSSTVTFYQVYTSQDKNANILPTNKIADFATTKYEEFKNISAEKILHDKSNIGTSIHKTATTVSSASTFCQTEGLLNPEVYDGKKYDSDICGMSFRDFGRLKCFDVDWKEFFCGIGQISRGVHCTLSRNHSVVMFVMDDLMKMEPDSDPLDIQTSDNADTEERKKLLSEEGNLLDFHFTAIKTECIDHRYDVKSEMTYEEVEVSVDFPIMKSEAKENSCELDEVSDEGKPEVTGEENEVLTESVAVSHNSGVAIFCEIISEEDDGKKYDCNICGMSFLDSARLKGHYLEHKCHKQFNCDVCGKCFSQSGDLENHSCVHSIEKPFSCDVCGKCFSKSSYLKQHTNVHTNEKPFSCDVCGKCFARSEHLKKHSVVHTGEKPFTCDVCGKCFSLSKYLDSHSFVHSGVKPFSCDICGMCFSNIEYLKKHSRVHTNERPFSCDVCGKSFLRLANLERHSLVHTGAKPFSCEEQNLLDLDLNEIKTECIDHRYDVKSHIEFENTAASTVLPIVKSEAEEEFCDLDQVKEEVKLEVTAEENEVLTERLNFLLPTSSLISILTDTTNGSDFVTVSHNSGVATLCENFPQQEEVHTDGKKYDCDVRGKCFPDSARLKSHGLLNTGEKRFSCDVCGKRFSTSACLKNHSRVHRGEKSRCDACGKTFPFLARLKTHLRVHTGEKPFSCDVCGKRFSVMECLKRHSQLHTGEKPLNCKVCGKRFSYEGSLKSHVRDVCRKTYEEASGLKTEES</sequence>
<dbReference type="PANTHER" id="PTHR16515">
    <property type="entry name" value="PR DOMAIN ZINC FINGER PROTEIN"/>
    <property type="match status" value="1"/>
</dbReference>
<dbReference type="InterPro" id="IPR050331">
    <property type="entry name" value="Zinc_finger"/>
</dbReference>
<dbReference type="SUPFAM" id="SSF57667">
    <property type="entry name" value="beta-beta-alpha zinc fingers"/>
    <property type="match status" value="7"/>
</dbReference>
<dbReference type="EMBL" id="JAJSOF020000041">
    <property type="protein sequence ID" value="KAJ4425983.1"/>
    <property type="molecule type" value="Genomic_DNA"/>
</dbReference>
<protein>
    <submittedName>
        <fullName evidence="13">Uncharacterized protein</fullName>
    </submittedName>
</protein>
<dbReference type="InterPro" id="IPR011010">
    <property type="entry name" value="DNA_brk_join_enz"/>
</dbReference>
<dbReference type="InterPro" id="IPR013087">
    <property type="entry name" value="Znf_C2H2_type"/>
</dbReference>
<feature type="domain" description="C2H2-type" evidence="11">
    <location>
        <begin position="710"/>
        <end position="737"/>
    </location>
</feature>
<keyword evidence="7" id="KW-0233">DNA recombination</keyword>
<dbReference type="InterPro" id="IPR013762">
    <property type="entry name" value="Integrase-like_cat_sf"/>
</dbReference>
<feature type="domain" description="C2H2-type" evidence="11">
    <location>
        <begin position="794"/>
        <end position="821"/>
    </location>
</feature>
<evidence type="ECO:0000256" key="10">
    <source>
        <dbReference type="SAM" id="MobiDB-lite"/>
    </source>
</evidence>
<name>A0ABQ8RW72_PERAM</name>
<evidence type="ECO:0000256" key="1">
    <source>
        <dbReference type="ARBA" id="ARBA00004123"/>
    </source>
</evidence>
<reference evidence="13 14" key="1">
    <citation type="journal article" date="2022" name="Allergy">
        <title>Genome assembly and annotation of Periplaneta americana reveal a comprehensive cockroach allergen profile.</title>
        <authorList>
            <person name="Wang L."/>
            <person name="Xiong Q."/>
            <person name="Saelim N."/>
            <person name="Wang L."/>
            <person name="Nong W."/>
            <person name="Wan A.T."/>
            <person name="Shi M."/>
            <person name="Liu X."/>
            <person name="Cao Q."/>
            <person name="Hui J.H.L."/>
            <person name="Sookrung N."/>
            <person name="Leung T.F."/>
            <person name="Tungtrongchitr A."/>
            <person name="Tsui S.K.W."/>
        </authorList>
    </citation>
    <scope>NUCLEOTIDE SEQUENCE [LARGE SCALE GENOMIC DNA]</scope>
    <source>
        <strain evidence="13">PWHHKU_190912</strain>
    </source>
</reference>
<evidence type="ECO:0000259" key="12">
    <source>
        <dbReference type="PROSITE" id="PS51898"/>
    </source>
</evidence>
<evidence type="ECO:0000256" key="7">
    <source>
        <dbReference type="ARBA" id="ARBA00023172"/>
    </source>
</evidence>
<feature type="domain" description="C2H2-type" evidence="11">
    <location>
        <begin position="822"/>
        <end position="849"/>
    </location>
</feature>
<comment type="subcellular location">
    <subcellularLocation>
        <location evidence="1">Nucleus</location>
    </subcellularLocation>
</comment>
<feature type="domain" description="C2H2-type" evidence="11">
    <location>
        <begin position="738"/>
        <end position="765"/>
    </location>
</feature>
<dbReference type="PROSITE" id="PS50157">
    <property type="entry name" value="ZINC_FINGER_C2H2_2"/>
    <property type="match status" value="12"/>
</dbReference>
<dbReference type="SUPFAM" id="SSF56349">
    <property type="entry name" value="DNA breaking-rejoining enzymes"/>
    <property type="match status" value="1"/>
</dbReference>
<comment type="caution">
    <text evidence="13">The sequence shown here is derived from an EMBL/GenBank/DDBJ whole genome shotgun (WGS) entry which is preliminary data.</text>
</comment>
<feature type="region of interest" description="Disordered" evidence="10">
    <location>
        <begin position="1"/>
        <end position="29"/>
    </location>
</feature>
<feature type="domain" description="C2H2-type" evidence="11">
    <location>
        <begin position="1035"/>
        <end position="1062"/>
    </location>
</feature>
<dbReference type="Gene3D" id="3.30.160.60">
    <property type="entry name" value="Classic Zinc Finger"/>
    <property type="match status" value="10"/>
</dbReference>
<dbReference type="SMART" id="SM00355">
    <property type="entry name" value="ZnF_C2H2"/>
    <property type="match status" value="12"/>
</dbReference>
<dbReference type="CDD" id="cd00397">
    <property type="entry name" value="DNA_BRE_C"/>
    <property type="match status" value="1"/>
</dbReference>
<feature type="domain" description="C2H2-type" evidence="11">
    <location>
        <begin position="850"/>
        <end position="877"/>
    </location>
</feature>
<dbReference type="Proteomes" id="UP001148838">
    <property type="component" value="Unassembled WGS sequence"/>
</dbReference>
<proteinExistence type="predicted"/>
<dbReference type="Pfam" id="PF00096">
    <property type="entry name" value="zf-C2H2"/>
    <property type="match status" value="7"/>
</dbReference>
<evidence type="ECO:0000256" key="3">
    <source>
        <dbReference type="ARBA" id="ARBA00022737"/>
    </source>
</evidence>
<organism evidence="13 14">
    <name type="scientific">Periplaneta americana</name>
    <name type="common">American cockroach</name>
    <name type="synonym">Blatta americana</name>
    <dbReference type="NCBI Taxonomy" id="6978"/>
    <lineage>
        <taxon>Eukaryota</taxon>
        <taxon>Metazoa</taxon>
        <taxon>Ecdysozoa</taxon>
        <taxon>Arthropoda</taxon>
        <taxon>Hexapoda</taxon>
        <taxon>Insecta</taxon>
        <taxon>Pterygota</taxon>
        <taxon>Neoptera</taxon>
        <taxon>Polyneoptera</taxon>
        <taxon>Dictyoptera</taxon>
        <taxon>Blattodea</taxon>
        <taxon>Blattoidea</taxon>
        <taxon>Blattidae</taxon>
        <taxon>Blattinae</taxon>
        <taxon>Periplaneta</taxon>
    </lineage>
</organism>
<feature type="domain" description="C2H2-type" evidence="11">
    <location>
        <begin position="1118"/>
        <end position="1145"/>
    </location>
</feature>
<dbReference type="PROSITE" id="PS51898">
    <property type="entry name" value="TYR_RECOMBINASE"/>
    <property type="match status" value="1"/>
</dbReference>
<dbReference type="InterPro" id="IPR036236">
    <property type="entry name" value="Znf_C2H2_sf"/>
</dbReference>
<keyword evidence="3" id="KW-0677">Repeat</keyword>
<feature type="domain" description="C2H2-type" evidence="11">
    <location>
        <begin position="1090"/>
        <end position="1117"/>
    </location>
</feature>
<accession>A0ABQ8RW72</accession>
<dbReference type="PROSITE" id="PS00028">
    <property type="entry name" value="ZINC_FINGER_C2H2_1"/>
    <property type="match status" value="11"/>
</dbReference>